<evidence type="ECO:0000313" key="5">
    <source>
        <dbReference type="Proteomes" id="UP000583101"/>
    </source>
</evidence>
<evidence type="ECO:0000313" key="2">
    <source>
        <dbReference type="EMBL" id="MBB3969843.1"/>
    </source>
</evidence>
<feature type="transmembrane region" description="Helical" evidence="1">
    <location>
        <begin position="20"/>
        <end position="37"/>
    </location>
</feature>
<keyword evidence="1" id="KW-0472">Membrane</keyword>
<dbReference type="RefSeq" id="WP_134337290.1">
    <property type="nucleotide sequence ID" value="NZ_BMCZ01000005.1"/>
</dbReference>
<reference evidence="3 4" key="1">
    <citation type="journal article" date="2016" name="Int. J. Syst. Evol. Microbiol.">
        <title>Proposal of Mucilaginibacter phyllosphaerae sp. nov. isolated from the phyllosphere of Galium album.</title>
        <authorList>
            <person name="Aydogan E.L."/>
            <person name="Busse H.J."/>
            <person name="Moser G."/>
            <person name="Muller C."/>
            <person name="Kampfer P."/>
            <person name="Glaeser S.P."/>
        </authorList>
    </citation>
    <scope>NUCLEOTIDE SEQUENCE [LARGE SCALE GENOMIC DNA]</scope>
    <source>
        <strain evidence="3 4">PP-F2FG21</strain>
    </source>
</reference>
<dbReference type="EMBL" id="SNQG01000005">
    <property type="protein sequence ID" value="TEW65218.1"/>
    <property type="molecule type" value="Genomic_DNA"/>
</dbReference>
<keyword evidence="1" id="KW-0812">Transmembrane</keyword>
<reference evidence="3" key="2">
    <citation type="submission" date="2019-03" db="EMBL/GenBank/DDBJ databases">
        <authorList>
            <person name="Yan Y.-Q."/>
            <person name="Du Z.-J."/>
        </authorList>
    </citation>
    <scope>NUCLEOTIDE SEQUENCE</scope>
    <source>
        <strain evidence="3">PP-F2FG21</strain>
    </source>
</reference>
<comment type="caution">
    <text evidence="3">The sequence shown here is derived from an EMBL/GenBank/DDBJ whole genome shotgun (WGS) entry which is preliminary data.</text>
</comment>
<dbReference type="AlphaFoldDB" id="A0A4Y8A9W4"/>
<name>A0A4Y8A9W4_9SPHI</name>
<evidence type="ECO:0000313" key="4">
    <source>
        <dbReference type="Proteomes" id="UP000297248"/>
    </source>
</evidence>
<dbReference type="OrthoDB" id="798550at2"/>
<keyword evidence="2" id="KW-0132">Cell division</keyword>
<feature type="transmembrane region" description="Helical" evidence="1">
    <location>
        <begin position="72"/>
        <end position="91"/>
    </location>
</feature>
<organism evidence="3 4">
    <name type="scientific">Mucilaginibacter phyllosphaerae</name>
    <dbReference type="NCBI Taxonomy" id="1812349"/>
    <lineage>
        <taxon>Bacteria</taxon>
        <taxon>Pseudomonadati</taxon>
        <taxon>Bacteroidota</taxon>
        <taxon>Sphingobacteriia</taxon>
        <taxon>Sphingobacteriales</taxon>
        <taxon>Sphingobacteriaceae</taxon>
        <taxon>Mucilaginibacter</taxon>
    </lineage>
</organism>
<dbReference type="Proteomes" id="UP000583101">
    <property type="component" value="Unassembled WGS sequence"/>
</dbReference>
<dbReference type="Proteomes" id="UP000297248">
    <property type="component" value="Unassembled WGS sequence"/>
</dbReference>
<gene>
    <name evidence="3" type="ORF">E2R65_15005</name>
    <name evidence="2" type="ORF">GGR35_002456</name>
</gene>
<accession>A0A4Y8A9W4</accession>
<proteinExistence type="predicted"/>
<reference evidence="2 5" key="3">
    <citation type="submission" date="2020-08" db="EMBL/GenBank/DDBJ databases">
        <title>Genomic Encyclopedia of Type Strains, Phase IV (KMG-IV): sequencing the most valuable type-strain genomes for metagenomic binning, comparative biology and taxonomic classification.</title>
        <authorList>
            <person name="Goeker M."/>
        </authorList>
    </citation>
    <scope>NUCLEOTIDE SEQUENCE [LARGE SCALE GENOMIC DNA]</scope>
    <source>
        <strain evidence="2 5">DSM 100995</strain>
    </source>
</reference>
<keyword evidence="1" id="KW-1133">Transmembrane helix</keyword>
<protein>
    <submittedName>
        <fullName evidence="2">Cell division protein FtsW (Lipid II flippase)</fullName>
    </submittedName>
</protein>
<sequence length="98" mass="11607">MLPEGLYKRRRNHNNTPPSLLLVLTNCIVLAVLIQLFTGCRTINNFFWAAIGILALYNVYTIRRNCEEYNKLNILIYILSLLFMVFLFFYFSNQPHRC</sequence>
<keyword evidence="2" id="KW-0131">Cell cycle</keyword>
<evidence type="ECO:0000313" key="3">
    <source>
        <dbReference type="EMBL" id="TEW65218.1"/>
    </source>
</evidence>
<dbReference type="EMBL" id="JACIEG010000004">
    <property type="protein sequence ID" value="MBB3969843.1"/>
    <property type="molecule type" value="Genomic_DNA"/>
</dbReference>
<feature type="transmembrane region" description="Helical" evidence="1">
    <location>
        <begin position="43"/>
        <end position="60"/>
    </location>
</feature>
<evidence type="ECO:0000256" key="1">
    <source>
        <dbReference type="SAM" id="Phobius"/>
    </source>
</evidence>
<dbReference type="GO" id="GO:0051301">
    <property type="term" value="P:cell division"/>
    <property type="evidence" value="ECO:0007669"/>
    <property type="project" value="UniProtKB-KW"/>
</dbReference>
<keyword evidence="5" id="KW-1185">Reference proteome</keyword>